<name>A0A364K5Y7_9BACL</name>
<feature type="domain" description="Microcin J25-processing protein McjB C-terminal" evidence="1">
    <location>
        <begin position="27"/>
        <end position="118"/>
    </location>
</feature>
<dbReference type="InterPro" id="IPR053521">
    <property type="entry name" value="McjB-like"/>
</dbReference>
<dbReference type="Pfam" id="PF13471">
    <property type="entry name" value="Transglut_core3"/>
    <property type="match status" value="1"/>
</dbReference>
<accession>A0A364K5Y7</accession>
<comment type="caution">
    <text evidence="2">The sequence shown here is derived from an EMBL/GenBank/DDBJ whole genome shotgun (WGS) entry which is preliminary data.</text>
</comment>
<protein>
    <submittedName>
        <fullName evidence="2">Lasso peptide biosynthesis B2 protein</fullName>
    </submittedName>
</protein>
<dbReference type="EMBL" id="QJKK01000003">
    <property type="protein sequence ID" value="RAL25714.1"/>
    <property type="molecule type" value="Genomic_DNA"/>
</dbReference>
<dbReference type="AlphaFoldDB" id="A0A364K5Y7"/>
<dbReference type="InterPro" id="IPR032708">
    <property type="entry name" value="McjB_C"/>
</dbReference>
<sequence length="120" mass="13915">MIRAWVSLIHAIYLIKTRSLEQLEPLLNKRKSKCKDIWAIHEAEQAFYQIEKAKKFFFIRTACLEQSLALYLLATSKGKSVDWCVGVRLAPFASHAWIEIKGVPFKESETVEVYEKILTI</sequence>
<dbReference type="Proteomes" id="UP000251213">
    <property type="component" value="Unassembled WGS sequence"/>
</dbReference>
<organism evidence="2 3">
    <name type="scientific">Thermoflavimicrobium daqui</name>
    <dbReference type="NCBI Taxonomy" id="2137476"/>
    <lineage>
        <taxon>Bacteria</taxon>
        <taxon>Bacillati</taxon>
        <taxon>Bacillota</taxon>
        <taxon>Bacilli</taxon>
        <taxon>Bacillales</taxon>
        <taxon>Thermoactinomycetaceae</taxon>
        <taxon>Thermoflavimicrobium</taxon>
    </lineage>
</organism>
<evidence type="ECO:0000259" key="1">
    <source>
        <dbReference type="Pfam" id="PF13471"/>
    </source>
</evidence>
<dbReference type="NCBIfam" id="NF033537">
    <property type="entry name" value="lasso_biosyn_B2"/>
    <property type="match status" value="1"/>
</dbReference>
<reference evidence="2 3" key="1">
    <citation type="submission" date="2018-06" db="EMBL/GenBank/DDBJ databases">
        <title>Thermoflavimicrobium daqus sp. nov., a thermophilic microbe isolated from Moutai-flavour Daqu.</title>
        <authorList>
            <person name="Wang X."/>
            <person name="Zhou H."/>
        </authorList>
    </citation>
    <scope>NUCLEOTIDE SEQUENCE [LARGE SCALE GENOMIC DNA]</scope>
    <source>
        <strain evidence="2 3">FBKL4.011</strain>
    </source>
</reference>
<evidence type="ECO:0000313" key="3">
    <source>
        <dbReference type="Proteomes" id="UP000251213"/>
    </source>
</evidence>
<keyword evidence="3" id="KW-1185">Reference proteome</keyword>
<reference evidence="2 3" key="2">
    <citation type="submission" date="2018-06" db="EMBL/GenBank/DDBJ databases">
        <authorList>
            <person name="Zhirakovskaya E."/>
        </authorList>
    </citation>
    <scope>NUCLEOTIDE SEQUENCE [LARGE SCALE GENOMIC DNA]</scope>
    <source>
        <strain evidence="2 3">FBKL4.011</strain>
    </source>
</reference>
<dbReference type="RefSeq" id="WP_113658328.1">
    <property type="nucleotide sequence ID" value="NZ_KZ845665.1"/>
</dbReference>
<proteinExistence type="predicted"/>
<dbReference type="OrthoDB" id="2990245at2"/>
<gene>
    <name evidence="2" type="ORF">DL897_06460</name>
</gene>
<evidence type="ECO:0000313" key="2">
    <source>
        <dbReference type="EMBL" id="RAL25714.1"/>
    </source>
</evidence>